<dbReference type="InterPro" id="IPR050592">
    <property type="entry name" value="GDSL_lipolytic_enzyme"/>
</dbReference>
<organism evidence="2 3">
    <name type="scientific">Aegilops tauschii subsp. strangulata</name>
    <name type="common">Goatgrass</name>
    <dbReference type="NCBI Taxonomy" id="200361"/>
    <lineage>
        <taxon>Eukaryota</taxon>
        <taxon>Viridiplantae</taxon>
        <taxon>Streptophyta</taxon>
        <taxon>Embryophyta</taxon>
        <taxon>Tracheophyta</taxon>
        <taxon>Spermatophyta</taxon>
        <taxon>Magnoliopsida</taxon>
        <taxon>Liliopsida</taxon>
        <taxon>Poales</taxon>
        <taxon>Poaceae</taxon>
        <taxon>BOP clade</taxon>
        <taxon>Pooideae</taxon>
        <taxon>Triticodae</taxon>
        <taxon>Triticeae</taxon>
        <taxon>Triticinae</taxon>
        <taxon>Aegilops</taxon>
    </lineage>
</organism>
<dbReference type="Gene3D" id="3.40.50.1110">
    <property type="entry name" value="SGNH hydrolase"/>
    <property type="match status" value="1"/>
</dbReference>
<dbReference type="Pfam" id="PF00657">
    <property type="entry name" value="Lipase_GDSL"/>
    <property type="match status" value="1"/>
</dbReference>
<dbReference type="PANTHER" id="PTHR45642:SF16">
    <property type="entry name" value="GDSL ESTERASE_LIPASE APG"/>
    <property type="match status" value="1"/>
</dbReference>
<reference evidence="3" key="2">
    <citation type="journal article" date="2017" name="Nat. Plants">
        <title>The Aegilops tauschii genome reveals multiple impacts of transposons.</title>
        <authorList>
            <person name="Zhao G."/>
            <person name="Zou C."/>
            <person name="Li K."/>
            <person name="Wang K."/>
            <person name="Li T."/>
            <person name="Gao L."/>
            <person name="Zhang X."/>
            <person name="Wang H."/>
            <person name="Yang Z."/>
            <person name="Liu X."/>
            <person name="Jiang W."/>
            <person name="Mao L."/>
            <person name="Kong X."/>
            <person name="Jiao Y."/>
            <person name="Jia J."/>
        </authorList>
    </citation>
    <scope>NUCLEOTIDE SEQUENCE [LARGE SCALE GENOMIC DNA]</scope>
    <source>
        <strain evidence="3">cv. AL8/78</strain>
    </source>
</reference>
<keyword evidence="3" id="KW-1185">Reference proteome</keyword>
<sequence>MYDAITLSQQLKYYKEYRSKLAAVAGRRQARTILAEALYVVSTGTGDFIQNYYHNASLSARYDVDRYCDLLVGIFSGFADELYRLGARRIGVTTMPPLGCLPATIRLYGKGRSRTGCLPRLNRDAETFNRKLNATVGALVRRHAGLKVAVFDVYTPLRGLSERPAAHGFAEARRTCCRTGKAGTRVYLCDPATAARMCRNASSYVYFDGVHPSEAANLVVAESLVSAGIDLLT</sequence>
<dbReference type="InterPro" id="IPR036514">
    <property type="entry name" value="SGNH_hydro_sf"/>
</dbReference>
<dbReference type="GeneID" id="109775815"/>
<dbReference type="GO" id="GO:0016788">
    <property type="term" value="F:hydrolase activity, acting on ester bonds"/>
    <property type="evidence" value="ECO:0007669"/>
    <property type="project" value="InterPro"/>
</dbReference>
<dbReference type="AlphaFoldDB" id="A0A453QNR6"/>
<reference evidence="2" key="5">
    <citation type="journal article" date="2021" name="G3 (Bethesda)">
        <title>Aegilops tauschii genome assembly Aet v5.0 features greater sequence contiguity and improved annotation.</title>
        <authorList>
            <person name="Wang L."/>
            <person name="Zhu T."/>
            <person name="Rodriguez J.C."/>
            <person name="Deal K.R."/>
            <person name="Dubcovsky J."/>
            <person name="McGuire P.E."/>
            <person name="Lux T."/>
            <person name="Spannagl M."/>
            <person name="Mayer K.F.X."/>
            <person name="Baldrich P."/>
            <person name="Meyers B.C."/>
            <person name="Huo N."/>
            <person name="Gu Y.Q."/>
            <person name="Zhou H."/>
            <person name="Devos K.M."/>
            <person name="Bennetzen J.L."/>
            <person name="Unver T."/>
            <person name="Budak H."/>
            <person name="Gulick P.J."/>
            <person name="Galiba G."/>
            <person name="Kalapos B."/>
            <person name="Nelson D.R."/>
            <person name="Li P."/>
            <person name="You F.M."/>
            <person name="Luo M.C."/>
            <person name="Dvorak J."/>
        </authorList>
    </citation>
    <scope>NUCLEOTIDE SEQUENCE [LARGE SCALE GENOMIC DNA]</scope>
    <source>
        <strain evidence="2">cv. AL8/78</strain>
    </source>
</reference>
<reference evidence="2" key="3">
    <citation type="journal article" date="2017" name="Nature">
        <title>Genome sequence of the progenitor of the wheat D genome Aegilops tauschii.</title>
        <authorList>
            <person name="Luo M.C."/>
            <person name="Gu Y.Q."/>
            <person name="Puiu D."/>
            <person name="Wang H."/>
            <person name="Twardziok S.O."/>
            <person name="Deal K.R."/>
            <person name="Huo N."/>
            <person name="Zhu T."/>
            <person name="Wang L."/>
            <person name="Wang Y."/>
            <person name="McGuire P.E."/>
            <person name="Liu S."/>
            <person name="Long H."/>
            <person name="Ramasamy R.K."/>
            <person name="Rodriguez J.C."/>
            <person name="Van S.L."/>
            <person name="Yuan L."/>
            <person name="Wang Z."/>
            <person name="Xia Z."/>
            <person name="Xiao L."/>
            <person name="Anderson O.D."/>
            <person name="Ouyang S."/>
            <person name="Liang Y."/>
            <person name="Zimin A.V."/>
            <person name="Pertea G."/>
            <person name="Qi P."/>
            <person name="Bennetzen J.L."/>
            <person name="Dai X."/>
            <person name="Dawson M.W."/>
            <person name="Muller H.G."/>
            <person name="Kugler K."/>
            <person name="Rivarola-Duarte L."/>
            <person name="Spannagl M."/>
            <person name="Mayer K.F.X."/>
            <person name="Lu F.H."/>
            <person name="Bevan M.W."/>
            <person name="Leroy P."/>
            <person name="Li P."/>
            <person name="You F.M."/>
            <person name="Sun Q."/>
            <person name="Liu Z."/>
            <person name="Lyons E."/>
            <person name="Wicker T."/>
            <person name="Salzberg S.L."/>
            <person name="Devos K.M."/>
            <person name="Dvorak J."/>
        </authorList>
    </citation>
    <scope>NUCLEOTIDE SEQUENCE [LARGE SCALE GENOMIC DNA]</scope>
    <source>
        <strain evidence="2">cv. AL8/78</strain>
    </source>
</reference>
<evidence type="ECO:0000313" key="3">
    <source>
        <dbReference type="Proteomes" id="UP000015105"/>
    </source>
</evidence>
<evidence type="ECO:0008006" key="4">
    <source>
        <dbReference type="Google" id="ProtNLM"/>
    </source>
</evidence>
<comment type="similarity">
    <text evidence="1">Belongs to the 'GDSL' lipolytic enzyme family.</text>
</comment>
<dbReference type="EnsemblPlants" id="AET7Gv20257500.2">
    <property type="protein sequence ID" value="AET7Gv20257500.2"/>
    <property type="gene ID" value="AET7Gv20257500"/>
</dbReference>
<dbReference type="Gramene" id="AET7Gv20257500.2">
    <property type="protein sequence ID" value="AET7Gv20257500.2"/>
    <property type="gene ID" value="AET7Gv20257500"/>
</dbReference>
<dbReference type="Proteomes" id="UP000015105">
    <property type="component" value="Chromosome 7D"/>
</dbReference>
<dbReference type="GO" id="GO:0048046">
    <property type="term" value="C:apoplast"/>
    <property type="evidence" value="ECO:0007669"/>
    <property type="project" value="TreeGrafter"/>
</dbReference>
<dbReference type="EnsemblPlants" id="AET7Gv20257500.1">
    <property type="protein sequence ID" value="AET7Gv20257500.1"/>
    <property type="gene ID" value="AET7Gv20257500"/>
</dbReference>
<proteinExistence type="inferred from homology"/>
<reference evidence="3" key="1">
    <citation type="journal article" date="2014" name="Science">
        <title>Ancient hybridizations among the ancestral genomes of bread wheat.</title>
        <authorList>
            <consortium name="International Wheat Genome Sequencing Consortium,"/>
            <person name="Marcussen T."/>
            <person name="Sandve S.R."/>
            <person name="Heier L."/>
            <person name="Spannagl M."/>
            <person name="Pfeifer M."/>
            <person name="Jakobsen K.S."/>
            <person name="Wulff B.B."/>
            <person name="Steuernagel B."/>
            <person name="Mayer K.F."/>
            <person name="Olsen O.A."/>
        </authorList>
    </citation>
    <scope>NUCLEOTIDE SEQUENCE [LARGE SCALE GENOMIC DNA]</scope>
    <source>
        <strain evidence="3">cv. AL8/78</strain>
    </source>
</reference>
<evidence type="ECO:0000256" key="1">
    <source>
        <dbReference type="ARBA" id="ARBA00008668"/>
    </source>
</evidence>
<dbReference type="SUPFAM" id="SSF52266">
    <property type="entry name" value="SGNH hydrolase"/>
    <property type="match status" value="1"/>
</dbReference>
<protein>
    <recommendedName>
        <fullName evidence="4">GDSL esterase/lipase</fullName>
    </recommendedName>
</protein>
<dbReference type="EnsemblPlants" id="AET7Gv20257500.3">
    <property type="protein sequence ID" value="AET7Gv20257500.3"/>
    <property type="gene ID" value="AET7Gv20257500"/>
</dbReference>
<dbReference type="STRING" id="200361.A0A453QNR6"/>
<dbReference type="RefSeq" id="XP_020190104.2">
    <property type="nucleotide sequence ID" value="XM_020334515.4"/>
</dbReference>
<dbReference type="Gramene" id="AET7Gv20257500.3">
    <property type="protein sequence ID" value="AET7Gv20257500.3"/>
    <property type="gene ID" value="AET7Gv20257500"/>
</dbReference>
<dbReference type="PANTHER" id="PTHR45642">
    <property type="entry name" value="GDSL ESTERASE/LIPASE EXL3"/>
    <property type="match status" value="1"/>
</dbReference>
<reference evidence="2" key="4">
    <citation type="submission" date="2019-03" db="UniProtKB">
        <authorList>
            <consortium name="EnsemblPlants"/>
        </authorList>
    </citation>
    <scope>IDENTIFICATION</scope>
</reference>
<accession>A0A453QNR6</accession>
<name>A0A453QNR6_AEGTS</name>
<dbReference type="InterPro" id="IPR001087">
    <property type="entry name" value="GDSL"/>
</dbReference>
<dbReference type="Gramene" id="AET7Gv20257500.1">
    <property type="protein sequence ID" value="AET7Gv20257500.1"/>
    <property type="gene ID" value="AET7Gv20257500"/>
</dbReference>
<evidence type="ECO:0000313" key="2">
    <source>
        <dbReference type="EnsemblPlants" id="AET7Gv20257500.1"/>
    </source>
</evidence>